<feature type="compositionally biased region" description="Low complexity" evidence="1">
    <location>
        <begin position="31"/>
        <end position="60"/>
    </location>
</feature>
<gene>
    <name evidence="2" type="ORF">ACFFVD_02970</name>
</gene>
<comment type="caution">
    <text evidence="2">The sequence shown here is derived from an EMBL/GenBank/DDBJ whole genome shotgun (WGS) entry which is preliminary data.</text>
</comment>
<feature type="region of interest" description="Disordered" evidence="1">
    <location>
        <begin position="1"/>
        <end position="78"/>
    </location>
</feature>
<keyword evidence="3" id="KW-1185">Reference proteome</keyword>
<protein>
    <submittedName>
        <fullName evidence="2">Uncharacterized protein</fullName>
    </submittedName>
</protein>
<accession>A0ABV5JP77</accession>
<dbReference type="RefSeq" id="WP_380023026.1">
    <property type="nucleotide sequence ID" value="NZ_JBHMDY010000002.1"/>
</dbReference>
<dbReference type="Proteomes" id="UP001589700">
    <property type="component" value="Unassembled WGS sequence"/>
</dbReference>
<name>A0ABV5JP77_9ACTN</name>
<evidence type="ECO:0000313" key="3">
    <source>
        <dbReference type="Proteomes" id="UP001589700"/>
    </source>
</evidence>
<evidence type="ECO:0000313" key="2">
    <source>
        <dbReference type="EMBL" id="MFB9258755.1"/>
    </source>
</evidence>
<organism evidence="2 3">
    <name type="scientific">Dietzia aerolata</name>
    <dbReference type="NCBI Taxonomy" id="595984"/>
    <lineage>
        <taxon>Bacteria</taxon>
        <taxon>Bacillati</taxon>
        <taxon>Actinomycetota</taxon>
        <taxon>Actinomycetes</taxon>
        <taxon>Mycobacteriales</taxon>
        <taxon>Dietziaceae</taxon>
        <taxon>Dietzia</taxon>
    </lineage>
</organism>
<reference evidence="2 3" key="1">
    <citation type="submission" date="2024-09" db="EMBL/GenBank/DDBJ databases">
        <authorList>
            <person name="Sun Q."/>
            <person name="Mori K."/>
        </authorList>
    </citation>
    <scope>NUCLEOTIDE SEQUENCE [LARGE SCALE GENOMIC DNA]</scope>
    <source>
        <strain evidence="2 3">CCM 7659</strain>
    </source>
</reference>
<feature type="compositionally biased region" description="Polar residues" evidence="1">
    <location>
        <begin position="1"/>
        <end position="13"/>
    </location>
</feature>
<dbReference type="EMBL" id="JBHMDY010000002">
    <property type="protein sequence ID" value="MFB9258755.1"/>
    <property type="molecule type" value="Genomic_DNA"/>
</dbReference>
<sequence length="78" mass="7748">MSEATTPARKSNGTGSGPYSVFGGDTEDVDPGCADCAAAGAAAPRTNPTDAAAPTSAAAIRRPRGRRVTRPSGRAMGK</sequence>
<evidence type="ECO:0000256" key="1">
    <source>
        <dbReference type="SAM" id="MobiDB-lite"/>
    </source>
</evidence>
<proteinExistence type="predicted"/>